<dbReference type="EMBL" id="DNAN01000342">
    <property type="protein sequence ID" value="HAW76003.1"/>
    <property type="molecule type" value="Genomic_DNA"/>
</dbReference>
<accession>A0A350P3Y6</accession>
<comment type="caution">
    <text evidence="2">The sequence shown here is derived from an EMBL/GenBank/DDBJ whole genome shotgun (WGS) entry which is preliminary data.</text>
</comment>
<evidence type="ECO:0000313" key="3">
    <source>
        <dbReference type="Proteomes" id="UP000263517"/>
    </source>
</evidence>
<reference evidence="2 3" key="1">
    <citation type="journal article" date="2018" name="Nat. Biotechnol.">
        <title>A standardized bacterial taxonomy based on genome phylogeny substantially revises the tree of life.</title>
        <authorList>
            <person name="Parks D.H."/>
            <person name="Chuvochina M."/>
            <person name="Waite D.W."/>
            <person name="Rinke C."/>
            <person name="Skarshewski A."/>
            <person name="Chaumeil P.A."/>
            <person name="Hugenholtz P."/>
        </authorList>
    </citation>
    <scope>NUCLEOTIDE SEQUENCE [LARGE SCALE GENOMIC DNA]</scope>
    <source>
        <strain evidence="2">UBA11978</strain>
    </source>
</reference>
<evidence type="ECO:0000313" key="2">
    <source>
        <dbReference type="EMBL" id="HAW76003.1"/>
    </source>
</evidence>
<protein>
    <submittedName>
        <fullName evidence="2">Uncharacterized protein</fullName>
    </submittedName>
</protein>
<sequence length="64" mass="6895">MMQRAVMGYNAGVITLNQALDMVNLPLAGAEGEERKESSNDTPDIGDLPREDSQEGASDLVEDE</sequence>
<feature type="region of interest" description="Disordered" evidence="1">
    <location>
        <begin position="30"/>
        <end position="64"/>
    </location>
</feature>
<evidence type="ECO:0000256" key="1">
    <source>
        <dbReference type="SAM" id="MobiDB-lite"/>
    </source>
</evidence>
<dbReference type="AlphaFoldDB" id="A0A350P3Y6"/>
<dbReference type="Proteomes" id="UP000263517">
    <property type="component" value="Unassembled WGS sequence"/>
</dbReference>
<proteinExistence type="predicted"/>
<name>A0A350P3Y6_9ALTE</name>
<organism evidence="2 3">
    <name type="scientific">Alteromonas australica</name>
    <dbReference type="NCBI Taxonomy" id="589873"/>
    <lineage>
        <taxon>Bacteria</taxon>
        <taxon>Pseudomonadati</taxon>
        <taxon>Pseudomonadota</taxon>
        <taxon>Gammaproteobacteria</taxon>
        <taxon>Alteromonadales</taxon>
        <taxon>Alteromonadaceae</taxon>
        <taxon>Alteromonas/Salinimonas group</taxon>
        <taxon>Alteromonas</taxon>
    </lineage>
</organism>
<gene>
    <name evidence="2" type="ORF">DCW74_09755</name>
</gene>